<evidence type="ECO:0000313" key="3">
    <source>
        <dbReference type="EMBL" id="CCH28717.1"/>
    </source>
</evidence>
<protein>
    <submittedName>
        <fullName evidence="3">Putative membrane protein</fullName>
    </submittedName>
</protein>
<accession>K0JT64</accession>
<evidence type="ECO:0000313" key="4">
    <source>
        <dbReference type="Proteomes" id="UP000006281"/>
    </source>
</evidence>
<feature type="region of interest" description="Disordered" evidence="1">
    <location>
        <begin position="278"/>
        <end position="319"/>
    </location>
</feature>
<dbReference type="STRING" id="1179773.BN6_13910"/>
<sequence length="319" mass="34704">MHTDGLDDHPDLRDAKWIAEADKRARREFRKQRRAARVKANGGRIVTAIAVVAIAALLFGLYREGTFAGVEEALSAPAEETFRIDPERPFRNTPADGWADGEAGVAPPAATPVGGFTAEQVAAAYRQVKQAVVTSRLERSVIQDHDVERYIGLLAHDLQDQMRQLFDGRHDAEASMAVTRIAKGQRLLPAGPKVNGTMTAEAGQPGELVVRTNYVFAYAFETDKTPTSPMDVVVVRRVTMTYVVRSGDTFAPESNGLWTDDTDGYDFSIACEAAKQGFLAPGISERPDRADDTGDGAGDGPSEDYFDPNRSLEIRDSCG</sequence>
<gene>
    <name evidence="3" type="ordered locus">BN6_13910</name>
</gene>
<dbReference type="OrthoDB" id="4549522at2"/>
<dbReference type="AlphaFoldDB" id="K0JT64"/>
<keyword evidence="4" id="KW-1185">Reference proteome</keyword>
<dbReference type="eggNOG" id="ENOG502ZSN2">
    <property type="taxonomic scope" value="Bacteria"/>
</dbReference>
<dbReference type="PATRIC" id="fig|1179773.3.peg.1399"/>
<organism evidence="3 4">
    <name type="scientific">Saccharothrix espanaensis (strain ATCC 51144 / DSM 44229 / JCM 9112 / NBRC 15066 / NRRL 15764)</name>
    <dbReference type="NCBI Taxonomy" id="1179773"/>
    <lineage>
        <taxon>Bacteria</taxon>
        <taxon>Bacillati</taxon>
        <taxon>Actinomycetota</taxon>
        <taxon>Actinomycetes</taxon>
        <taxon>Pseudonocardiales</taxon>
        <taxon>Pseudonocardiaceae</taxon>
        <taxon>Saccharothrix</taxon>
    </lineage>
</organism>
<name>K0JT64_SACES</name>
<dbReference type="BioCyc" id="SESP1179773:BN6_RS06845-MONOMER"/>
<keyword evidence="2" id="KW-1133">Transmembrane helix</keyword>
<keyword evidence="2" id="KW-0472">Membrane</keyword>
<feature type="compositionally biased region" description="Basic and acidic residues" evidence="1">
    <location>
        <begin position="310"/>
        <end position="319"/>
    </location>
</feature>
<dbReference type="HOGENOM" id="CLU_849635_0_0_11"/>
<evidence type="ECO:0000256" key="2">
    <source>
        <dbReference type="SAM" id="Phobius"/>
    </source>
</evidence>
<feature type="transmembrane region" description="Helical" evidence="2">
    <location>
        <begin position="41"/>
        <end position="62"/>
    </location>
</feature>
<dbReference type="EMBL" id="HE804045">
    <property type="protein sequence ID" value="CCH28717.1"/>
    <property type="molecule type" value="Genomic_DNA"/>
</dbReference>
<keyword evidence="2" id="KW-0812">Transmembrane</keyword>
<reference evidence="3 4" key="1">
    <citation type="journal article" date="2012" name="BMC Genomics">
        <title>Complete genome sequence of Saccharothrix espanaensis DSM 44229T and comparison to the other completely sequenced Pseudonocardiaceae.</title>
        <authorList>
            <person name="Strobel T."/>
            <person name="Al-Dilaimi A."/>
            <person name="Blom J."/>
            <person name="Gessner A."/>
            <person name="Kalinowski J."/>
            <person name="Luzhetska M."/>
            <person name="Puhler A."/>
            <person name="Szczepanowski R."/>
            <person name="Bechthold A."/>
            <person name="Ruckert C."/>
        </authorList>
    </citation>
    <scope>NUCLEOTIDE SEQUENCE [LARGE SCALE GENOMIC DNA]</scope>
    <source>
        <strain evidence="4">ATCC 51144 / DSM 44229 / JCM 9112 / NBRC 15066 / NRRL 15764</strain>
    </source>
</reference>
<dbReference type="RefSeq" id="WP_015098830.1">
    <property type="nucleotide sequence ID" value="NC_019673.1"/>
</dbReference>
<evidence type="ECO:0000256" key="1">
    <source>
        <dbReference type="SAM" id="MobiDB-lite"/>
    </source>
</evidence>
<proteinExistence type="predicted"/>
<dbReference type="KEGG" id="sesp:BN6_13910"/>
<dbReference type="Proteomes" id="UP000006281">
    <property type="component" value="Chromosome"/>
</dbReference>